<protein>
    <recommendedName>
        <fullName evidence="4">PB1 domain-containing protein</fullName>
    </recommendedName>
</protein>
<feature type="region of interest" description="Disordered" evidence="1">
    <location>
        <begin position="198"/>
        <end position="218"/>
    </location>
</feature>
<organism evidence="2 3">
    <name type="scientific">Paramecium primaurelia</name>
    <dbReference type="NCBI Taxonomy" id="5886"/>
    <lineage>
        <taxon>Eukaryota</taxon>
        <taxon>Sar</taxon>
        <taxon>Alveolata</taxon>
        <taxon>Ciliophora</taxon>
        <taxon>Intramacronucleata</taxon>
        <taxon>Oligohymenophorea</taxon>
        <taxon>Peniculida</taxon>
        <taxon>Parameciidae</taxon>
        <taxon>Paramecium</taxon>
    </lineage>
</organism>
<accession>A0A8S1N0Q3</accession>
<dbReference type="OMA" id="QNTEKMT"/>
<keyword evidence="3" id="KW-1185">Reference proteome</keyword>
<evidence type="ECO:0000313" key="2">
    <source>
        <dbReference type="EMBL" id="CAD8085202.1"/>
    </source>
</evidence>
<comment type="caution">
    <text evidence="2">The sequence shown here is derived from an EMBL/GenBank/DDBJ whole genome shotgun (WGS) entry which is preliminary data.</text>
</comment>
<gene>
    <name evidence="2" type="ORF">PPRIM_AZ9-3.1.T0740016</name>
</gene>
<proteinExistence type="predicted"/>
<dbReference type="AlphaFoldDB" id="A0A8S1N0Q3"/>
<reference evidence="2" key="1">
    <citation type="submission" date="2021-01" db="EMBL/GenBank/DDBJ databases">
        <authorList>
            <consortium name="Genoscope - CEA"/>
            <person name="William W."/>
        </authorList>
    </citation>
    <scope>NUCLEOTIDE SEQUENCE</scope>
</reference>
<name>A0A8S1N0Q3_PARPR</name>
<dbReference type="Proteomes" id="UP000688137">
    <property type="component" value="Unassembled WGS sequence"/>
</dbReference>
<sequence>MKVKLILGEYAYLYHGNLELQAIFNFIKNITQYQFILKWKDQDEEMIRIIRPQDLKYCVDIASKQKQTLRLYIQECLPNFQFNIQKQDQQSQIQQSMLQSNIQQGQFSNQIEQGYPQIKKEMTFNGRFSNENDSKQIIFDSKQTQKQFQQIALKFMQEVYPGLQFDQDDNNEKDQIEYMQNTSLQFGQIDQINPRKIQSRQNTEKMTPQWKEKQQDENYIPDNLQNENKQGLNLKIDDNSNSDTILSQRQNDNFEDTYFCDYCSEQIEIKNIYKCLNLDCSELHFCKQCLENFGKDKLHDHDLVELIKII</sequence>
<evidence type="ECO:0000256" key="1">
    <source>
        <dbReference type="SAM" id="MobiDB-lite"/>
    </source>
</evidence>
<evidence type="ECO:0000313" key="3">
    <source>
        <dbReference type="Proteomes" id="UP000688137"/>
    </source>
</evidence>
<evidence type="ECO:0008006" key="4">
    <source>
        <dbReference type="Google" id="ProtNLM"/>
    </source>
</evidence>
<dbReference type="EMBL" id="CAJJDM010000077">
    <property type="protein sequence ID" value="CAD8085202.1"/>
    <property type="molecule type" value="Genomic_DNA"/>
</dbReference>